<dbReference type="InterPro" id="IPR003593">
    <property type="entry name" value="AAA+_ATPase"/>
</dbReference>
<dbReference type="AlphaFoldDB" id="A0A1H2YQM5"/>
<dbReference type="PANTHER" id="PTHR43335:SF4">
    <property type="entry name" value="ABC TRANSPORTER, ATP-BINDING PROTEIN"/>
    <property type="match status" value="1"/>
</dbReference>
<evidence type="ECO:0000256" key="1">
    <source>
        <dbReference type="ARBA" id="ARBA00005417"/>
    </source>
</evidence>
<dbReference type="GO" id="GO:0016887">
    <property type="term" value="F:ATP hydrolysis activity"/>
    <property type="evidence" value="ECO:0007669"/>
    <property type="project" value="InterPro"/>
</dbReference>
<evidence type="ECO:0000256" key="2">
    <source>
        <dbReference type="ARBA" id="ARBA00022448"/>
    </source>
</evidence>
<reference evidence="6 7" key="1">
    <citation type="submission" date="2016-10" db="EMBL/GenBank/DDBJ databases">
        <authorList>
            <person name="de Groot N.N."/>
        </authorList>
    </citation>
    <scope>NUCLEOTIDE SEQUENCE [LARGE SCALE GENOMIC DNA]</scope>
    <source>
        <strain evidence="6 7">DSM 3756</strain>
    </source>
</reference>
<dbReference type="EMBL" id="FNOF01000013">
    <property type="protein sequence ID" value="SDX06829.1"/>
    <property type="molecule type" value="Genomic_DNA"/>
</dbReference>
<keyword evidence="4" id="KW-0067">ATP-binding</keyword>
<dbReference type="InterPro" id="IPR027417">
    <property type="entry name" value="P-loop_NTPase"/>
</dbReference>
<feature type="domain" description="ABC transporter" evidence="5">
    <location>
        <begin position="7"/>
        <end position="223"/>
    </location>
</feature>
<dbReference type="Proteomes" id="UP000182573">
    <property type="component" value="Unassembled WGS sequence"/>
</dbReference>
<dbReference type="SUPFAM" id="SSF52540">
    <property type="entry name" value="P-loop containing nucleoside triphosphate hydrolases"/>
    <property type="match status" value="1"/>
</dbReference>
<keyword evidence="3" id="KW-0547">Nucleotide-binding</keyword>
<evidence type="ECO:0000256" key="3">
    <source>
        <dbReference type="ARBA" id="ARBA00022741"/>
    </source>
</evidence>
<dbReference type="Pfam" id="PF00005">
    <property type="entry name" value="ABC_tran"/>
    <property type="match status" value="1"/>
</dbReference>
<dbReference type="PANTHER" id="PTHR43335">
    <property type="entry name" value="ABC TRANSPORTER, ATP-BINDING PROTEIN"/>
    <property type="match status" value="1"/>
</dbReference>
<dbReference type="GO" id="GO:0005524">
    <property type="term" value="F:ATP binding"/>
    <property type="evidence" value="ECO:0007669"/>
    <property type="project" value="UniProtKB-KW"/>
</dbReference>
<evidence type="ECO:0000313" key="6">
    <source>
        <dbReference type="EMBL" id="SDX06829.1"/>
    </source>
</evidence>
<organism evidence="6 7">
    <name type="scientific">Haloarcula vallismortis</name>
    <name type="common">Halobacterium vallismortis</name>
    <dbReference type="NCBI Taxonomy" id="28442"/>
    <lineage>
        <taxon>Archaea</taxon>
        <taxon>Methanobacteriati</taxon>
        <taxon>Methanobacteriota</taxon>
        <taxon>Stenosarchaea group</taxon>
        <taxon>Halobacteria</taxon>
        <taxon>Halobacteriales</taxon>
        <taxon>Haloarculaceae</taxon>
        <taxon>Haloarcula</taxon>
    </lineage>
</organism>
<protein>
    <submittedName>
        <fullName evidence="6">ABC-type multidrug transport system, ATPase component</fullName>
    </submittedName>
</protein>
<evidence type="ECO:0000259" key="5">
    <source>
        <dbReference type="PROSITE" id="PS50893"/>
    </source>
</evidence>
<dbReference type="PROSITE" id="PS50893">
    <property type="entry name" value="ABC_TRANSPORTER_2"/>
    <property type="match status" value="1"/>
</dbReference>
<sequence length="241" mass="25436">MTGETYLAADEVTKKYGDVTAVSAVSLDVPSDAVTGFIGPNGSGKTTLLRLLLGVERLTSGTISYSGPDAERQLGYLPQRPTFRPGFSVRETAAFYADLVDDDPDRLLERVGLEAVADRPVSGLSGGMTRLLGIAQALAGDPPIVMLDEPASGLDPAMSRLIFDIVESIADAGRAVVLCSHELPLVEKTADRLAVLESGRLVRTGSVEELREQTGGPLHETFTALLEQDRAAIAAPEGTQS</sequence>
<proteinExistence type="inferred from homology"/>
<keyword evidence="2" id="KW-0813">Transport</keyword>
<dbReference type="SMART" id="SM00382">
    <property type="entry name" value="AAA"/>
    <property type="match status" value="1"/>
</dbReference>
<gene>
    <name evidence="6" type="ORF">SAMN05443574_11357</name>
</gene>
<dbReference type="CDD" id="cd03230">
    <property type="entry name" value="ABC_DR_subfamily_A"/>
    <property type="match status" value="1"/>
</dbReference>
<dbReference type="STRING" id="28442.SAMN05443574_11357"/>
<dbReference type="RefSeq" id="WP_004515841.1">
    <property type="nucleotide sequence ID" value="NZ_FNOF01000013.1"/>
</dbReference>
<evidence type="ECO:0000313" key="7">
    <source>
        <dbReference type="Proteomes" id="UP000182573"/>
    </source>
</evidence>
<evidence type="ECO:0000256" key="4">
    <source>
        <dbReference type="ARBA" id="ARBA00022840"/>
    </source>
</evidence>
<dbReference type="Gene3D" id="3.40.50.300">
    <property type="entry name" value="P-loop containing nucleotide triphosphate hydrolases"/>
    <property type="match status" value="1"/>
</dbReference>
<name>A0A1H2YQM5_HALVA</name>
<dbReference type="InterPro" id="IPR003439">
    <property type="entry name" value="ABC_transporter-like_ATP-bd"/>
</dbReference>
<accession>A0A1H2YQM5</accession>
<comment type="similarity">
    <text evidence="1">Belongs to the ABC transporter superfamily.</text>
</comment>